<keyword evidence="2" id="KW-1133">Transmembrane helix</keyword>
<accession>A0ABP1SAV7</accession>
<protein>
    <recommendedName>
        <fullName evidence="6">Envelope fusion protein</fullName>
    </recommendedName>
</protein>
<keyword evidence="2" id="KW-0472">Membrane</keyword>
<feature type="signal peptide" evidence="3">
    <location>
        <begin position="1"/>
        <end position="17"/>
    </location>
</feature>
<sequence>MFPVILLMIELFGSSSGIQPQVRPVTGAYITEIKHPVLYDNTIPYFYNFPIVRMPRYLTINLLNVVILYALGYCCDLVTKNEIADLESNDENVEDFMKTVRTSVIQDHQALIKTLNITRIDHTYMSEELKKIEHWAGNTAKILVRQNDLNSRLEESRQESELISALISVTAAQLQYWLSYIMTISTILQTCRNEQLSTAAVHPTTLSDDLLLLQESLSHRNYSLAIRPGQLKRYFRLKLASCAVTNSVIAIRLQIPITSYPSRRLFELKRVPFLWENSTCHLRIESSLLSIEKTMAIIAGSDIHNCNPTTELCRVPAFHSDLLHGSTCPYKLLTNAKFSELTKHCLTECLPFQGAVITEIGIHKYVLAGLPKNTEIMCQTSSHPLLIPSVGSLEVELPSWNLPSNFNVSILTQHTFPTHANLSDVLNTNWTTDIPTLNLTIPEPLLLYHKRVPKLLHHSALLLPTFSFIWNLFLSLAVFWLMYQQYRALPWVITLSTLFKQTKADPDSHTMEQQGTILMTAVIINGIIILIVLLAAVYLLCRSIRTKHETILSLSSPPDVERPSQPSICSPSTSQSIHVTTFRPTERKPSNRNPRTKRGNPPVASKKQK</sequence>
<evidence type="ECO:0000256" key="3">
    <source>
        <dbReference type="SAM" id="SignalP"/>
    </source>
</evidence>
<evidence type="ECO:0000256" key="1">
    <source>
        <dbReference type="SAM" id="MobiDB-lite"/>
    </source>
</evidence>
<gene>
    <name evidence="4" type="ORF">ODALV1_LOCUS31581</name>
</gene>
<feature type="transmembrane region" description="Helical" evidence="2">
    <location>
        <begin position="460"/>
        <end position="483"/>
    </location>
</feature>
<feature type="compositionally biased region" description="Polar residues" evidence="1">
    <location>
        <begin position="564"/>
        <end position="583"/>
    </location>
</feature>
<proteinExistence type="predicted"/>
<organism evidence="4 5">
    <name type="scientific">Orchesella dallaii</name>
    <dbReference type="NCBI Taxonomy" id="48710"/>
    <lineage>
        <taxon>Eukaryota</taxon>
        <taxon>Metazoa</taxon>
        <taxon>Ecdysozoa</taxon>
        <taxon>Arthropoda</taxon>
        <taxon>Hexapoda</taxon>
        <taxon>Collembola</taxon>
        <taxon>Entomobryomorpha</taxon>
        <taxon>Entomobryoidea</taxon>
        <taxon>Orchesellidae</taxon>
        <taxon>Orchesellinae</taxon>
        <taxon>Orchesella</taxon>
    </lineage>
</organism>
<evidence type="ECO:0000313" key="4">
    <source>
        <dbReference type="EMBL" id="CAL8148948.1"/>
    </source>
</evidence>
<reference evidence="4 5" key="1">
    <citation type="submission" date="2024-08" db="EMBL/GenBank/DDBJ databases">
        <authorList>
            <person name="Cucini C."/>
            <person name="Frati F."/>
        </authorList>
    </citation>
    <scope>NUCLEOTIDE SEQUENCE [LARGE SCALE GENOMIC DNA]</scope>
</reference>
<evidence type="ECO:0000313" key="5">
    <source>
        <dbReference type="Proteomes" id="UP001642540"/>
    </source>
</evidence>
<name>A0ABP1SAV7_9HEXA</name>
<keyword evidence="5" id="KW-1185">Reference proteome</keyword>
<feature type="transmembrane region" description="Helical" evidence="2">
    <location>
        <begin position="517"/>
        <end position="541"/>
    </location>
</feature>
<feature type="chain" id="PRO_5047439357" description="Envelope fusion protein" evidence="3">
    <location>
        <begin position="18"/>
        <end position="609"/>
    </location>
</feature>
<keyword evidence="3" id="KW-0732">Signal</keyword>
<evidence type="ECO:0008006" key="6">
    <source>
        <dbReference type="Google" id="ProtNLM"/>
    </source>
</evidence>
<dbReference type="Proteomes" id="UP001642540">
    <property type="component" value="Unassembled WGS sequence"/>
</dbReference>
<evidence type="ECO:0000256" key="2">
    <source>
        <dbReference type="SAM" id="Phobius"/>
    </source>
</evidence>
<dbReference type="EMBL" id="CAXLJM020000183">
    <property type="protein sequence ID" value="CAL8148948.1"/>
    <property type="molecule type" value="Genomic_DNA"/>
</dbReference>
<feature type="region of interest" description="Disordered" evidence="1">
    <location>
        <begin position="555"/>
        <end position="609"/>
    </location>
</feature>
<comment type="caution">
    <text evidence="4">The sequence shown here is derived from an EMBL/GenBank/DDBJ whole genome shotgun (WGS) entry which is preliminary data.</text>
</comment>
<keyword evidence="2" id="KW-0812">Transmembrane</keyword>